<evidence type="ECO:0000313" key="10">
    <source>
        <dbReference type="EMBL" id="MBC2594990.1"/>
    </source>
</evidence>
<dbReference type="AlphaFoldDB" id="A0A842HFJ5"/>
<dbReference type="Pfam" id="PF00072">
    <property type="entry name" value="Response_reg"/>
    <property type="match status" value="1"/>
</dbReference>
<accession>A0A842HFJ5</accession>
<evidence type="ECO:0000256" key="5">
    <source>
        <dbReference type="SAM" id="MobiDB-lite"/>
    </source>
</evidence>
<dbReference type="PRINTS" id="PR00344">
    <property type="entry name" value="BCTRLSENSOR"/>
</dbReference>
<dbReference type="InterPro" id="IPR013655">
    <property type="entry name" value="PAS_fold_3"/>
</dbReference>
<dbReference type="InterPro" id="IPR011006">
    <property type="entry name" value="CheY-like_superfamily"/>
</dbReference>
<dbReference type="CDD" id="cd17546">
    <property type="entry name" value="REC_hyHK_CKI1_RcsC-like"/>
    <property type="match status" value="1"/>
</dbReference>
<sequence>MFSQPPHFNDHDSGHAKEPDTRLLDQTPIGAFITDSHGHIRYANQALLKMTGWSQQELLGRTPAVFKSGRQQRADYETLWKTIKSGTPWFGRLVNRRFDGSLYAASVKIFPLISKDTLTGFLAWQEDVSERERLQATVNRQSGLLVDLSQRLPGLIVQIHFGPEGNSWVPFASRLLPELLGVDAGDMAHDASRLFQCCPPHEETRVWQLIHQTLPVGGQLTEEIEVRAPDGSPRWLSLTARIERLDTGAALAHCYLCDISDRRLAQDKLRETLKVLQEQNDQLRLAQHAAGQAARAKNRFLATMSHELRTPLHAIIAGADLLATNSLSGENREILERIASGGRSLTAIIDRILEFAENRTRRESGEPGRFCLNDLFRRVTDNLQPISTQKEVRLHVRNPLNGTLLHGPDIAIEQVLITLGENALKFTKAGSVIFAVKREVTTDGSDRFRFSVTDTGIGIPENKKEIIFQPFAQVDDGDDRAYQGAGLGLANCRQVIERLGGQIGFESEAGRGSTFWFTLSLEELPTATEAPSAAETAPHPLHILAVEDDRTAQFLIKHVLKRLGAEASIAQHGSEALDLMREKHDFDLILMDCNMPVMDGFQTTRKIRAGAGGEAYRTIPIVALTALVSPKDIQRCYDAGMNAYLAKPLTLICFQDTLEQFLPWWKQKKDETAKDTAAHASSKARSRKEPIGPRHEPV</sequence>
<evidence type="ECO:0000256" key="4">
    <source>
        <dbReference type="PROSITE-ProRule" id="PRU00169"/>
    </source>
</evidence>
<dbReference type="PROSITE" id="PS50109">
    <property type="entry name" value="HIS_KIN"/>
    <property type="match status" value="1"/>
</dbReference>
<dbReference type="Proteomes" id="UP000546464">
    <property type="component" value="Unassembled WGS sequence"/>
</dbReference>
<dbReference type="CDD" id="cd16922">
    <property type="entry name" value="HATPase_EvgS-ArcB-TorS-like"/>
    <property type="match status" value="1"/>
</dbReference>
<dbReference type="SUPFAM" id="SSF47384">
    <property type="entry name" value="Homodimeric domain of signal transducing histidine kinase"/>
    <property type="match status" value="1"/>
</dbReference>
<dbReference type="InterPro" id="IPR000700">
    <property type="entry name" value="PAS-assoc_C"/>
</dbReference>
<organism evidence="10 11">
    <name type="scientific">Ruficoccus amylovorans</name>
    <dbReference type="NCBI Taxonomy" id="1804625"/>
    <lineage>
        <taxon>Bacteria</taxon>
        <taxon>Pseudomonadati</taxon>
        <taxon>Verrucomicrobiota</taxon>
        <taxon>Opitutia</taxon>
        <taxon>Puniceicoccales</taxon>
        <taxon>Cerasicoccaceae</taxon>
        <taxon>Ruficoccus</taxon>
    </lineage>
</organism>
<dbReference type="SMART" id="SM00387">
    <property type="entry name" value="HATPase_c"/>
    <property type="match status" value="1"/>
</dbReference>
<name>A0A842HFJ5_9BACT</name>
<dbReference type="Gene3D" id="3.40.50.2300">
    <property type="match status" value="1"/>
</dbReference>
<dbReference type="InterPro" id="IPR001789">
    <property type="entry name" value="Sig_transdc_resp-reg_receiver"/>
</dbReference>
<gene>
    <name evidence="10" type="ORF">H5P28_12050</name>
</gene>
<evidence type="ECO:0000256" key="1">
    <source>
        <dbReference type="ARBA" id="ARBA00000085"/>
    </source>
</evidence>
<feature type="domain" description="Histidine kinase" evidence="6">
    <location>
        <begin position="303"/>
        <end position="523"/>
    </location>
</feature>
<dbReference type="InterPro" id="IPR003594">
    <property type="entry name" value="HATPase_dom"/>
</dbReference>
<protein>
    <recommendedName>
        <fullName evidence="2">histidine kinase</fullName>
        <ecNumber evidence="2">2.7.13.3</ecNumber>
    </recommendedName>
</protein>
<dbReference type="PROSITE" id="PS50110">
    <property type="entry name" value="RESPONSE_REGULATORY"/>
    <property type="match status" value="1"/>
</dbReference>
<feature type="region of interest" description="Disordered" evidence="5">
    <location>
        <begin position="1"/>
        <end position="21"/>
    </location>
</feature>
<dbReference type="InterPro" id="IPR004358">
    <property type="entry name" value="Sig_transdc_His_kin-like_C"/>
</dbReference>
<evidence type="ECO:0000259" key="7">
    <source>
        <dbReference type="PROSITE" id="PS50110"/>
    </source>
</evidence>
<feature type="domain" description="PAC" evidence="9">
    <location>
        <begin position="220"/>
        <end position="271"/>
    </location>
</feature>
<dbReference type="CDD" id="cd00082">
    <property type="entry name" value="HisKA"/>
    <property type="match status" value="1"/>
</dbReference>
<dbReference type="InterPro" id="IPR005467">
    <property type="entry name" value="His_kinase_dom"/>
</dbReference>
<evidence type="ECO:0000259" key="9">
    <source>
        <dbReference type="PROSITE" id="PS50113"/>
    </source>
</evidence>
<dbReference type="SMART" id="SM00448">
    <property type="entry name" value="REC"/>
    <property type="match status" value="1"/>
</dbReference>
<comment type="catalytic activity">
    <reaction evidence="1">
        <text>ATP + protein L-histidine = ADP + protein N-phospho-L-histidine.</text>
        <dbReference type="EC" id="2.7.13.3"/>
    </reaction>
</comment>
<dbReference type="SUPFAM" id="SSF52172">
    <property type="entry name" value="CheY-like"/>
    <property type="match status" value="1"/>
</dbReference>
<dbReference type="GO" id="GO:0006355">
    <property type="term" value="P:regulation of DNA-templated transcription"/>
    <property type="evidence" value="ECO:0007669"/>
    <property type="project" value="InterPro"/>
</dbReference>
<dbReference type="SUPFAM" id="SSF55785">
    <property type="entry name" value="PYP-like sensor domain (PAS domain)"/>
    <property type="match status" value="2"/>
</dbReference>
<feature type="modified residue" description="4-aspartylphosphate" evidence="4">
    <location>
        <position position="592"/>
    </location>
</feature>
<evidence type="ECO:0000259" key="8">
    <source>
        <dbReference type="PROSITE" id="PS50112"/>
    </source>
</evidence>
<dbReference type="EC" id="2.7.13.3" evidence="2"/>
<evidence type="ECO:0000259" key="6">
    <source>
        <dbReference type="PROSITE" id="PS50109"/>
    </source>
</evidence>
<dbReference type="GO" id="GO:0000155">
    <property type="term" value="F:phosphorelay sensor kinase activity"/>
    <property type="evidence" value="ECO:0007669"/>
    <property type="project" value="InterPro"/>
</dbReference>
<feature type="compositionally biased region" description="Basic and acidic residues" evidence="5">
    <location>
        <begin position="8"/>
        <end position="21"/>
    </location>
</feature>
<dbReference type="Pfam" id="PF00512">
    <property type="entry name" value="HisKA"/>
    <property type="match status" value="1"/>
</dbReference>
<dbReference type="PANTHER" id="PTHR45339:SF5">
    <property type="entry name" value="HISTIDINE KINASE"/>
    <property type="match status" value="1"/>
</dbReference>
<dbReference type="Gene3D" id="3.30.565.10">
    <property type="entry name" value="Histidine kinase-like ATPase, C-terminal domain"/>
    <property type="match status" value="1"/>
</dbReference>
<dbReference type="PROSITE" id="PS50112">
    <property type="entry name" value="PAS"/>
    <property type="match status" value="1"/>
</dbReference>
<dbReference type="EMBL" id="JACHVB010000035">
    <property type="protein sequence ID" value="MBC2594990.1"/>
    <property type="molecule type" value="Genomic_DNA"/>
</dbReference>
<evidence type="ECO:0000256" key="2">
    <source>
        <dbReference type="ARBA" id="ARBA00012438"/>
    </source>
</evidence>
<dbReference type="Gene3D" id="3.30.450.20">
    <property type="entry name" value="PAS domain"/>
    <property type="match status" value="2"/>
</dbReference>
<dbReference type="PROSITE" id="PS50113">
    <property type="entry name" value="PAC"/>
    <property type="match status" value="1"/>
</dbReference>
<feature type="domain" description="PAS" evidence="8">
    <location>
        <begin position="16"/>
        <end position="62"/>
    </location>
</feature>
<keyword evidence="3 4" id="KW-0597">Phosphoprotein</keyword>
<evidence type="ECO:0000256" key="3">
    <source>
        <dbReference type="ARBA" id="ARBA00022553"/>
    </source>
</evidence>
<dbReference type="InterPro" id="IPR036890">
    <property type="entry name" value="HATPase_C_sf"/>
</dbReference>
<dbReference type="Pfam" id="PF08447">
    <property type="entry name" value="PAS_3"/>
    <property type="match status" value="1"/>
</dbReference>
<dbReference type="InterPro" id="IPR036097">
    <property type="entry name" value="HisK_dim/P_sf"/>
</dbReference>
<dbReference type="InterPro" id="IPR003661">
    <property type="entry name" value="HisK_dim/P_dom"/>
</dbReference>
<feature type="domain" description="Response regulatory" evidence="7">
    <location>
        <begin position="542"/>
        <end position="662"/>
    </location>
</feature>
<keyword evidence="11" id="KW-1185">Reference proteome</keyword>
<dbReference type="RefSeq" id="WP_185675956.1">
    <property type="nucleotide sequence ID" value="NZ_JACHVB010000035.1"/>
</dbReference>
<reference evidence="10 11" key="1">
    <citation type="submission" date="2020-07" db="EMBL/GenBank/DDBJ databases">
        <authorList>
            <person name="Feng X."/>
        </authorList>
    </citation>
    <scope>NUCLEOTIDE SEQUENCE [LARGE SCALE GENOMIC DNA]</scope>
    <source>
        <strain evidence="10 11">JCM31066</strain>
    </source>
</reference>
<dbReference type="CDD" id="cd00130">
    <property type="entry name" value="PAS"/>
    <property type="match status" value="2"/>
</dbReference>
<proteinExistence type="predicted"/>
<dbReference type="SUPFAM" id="SSF55874">
    <property type="entry name" value="ATPase domain of HSP90 chaperone/DNA topoisomerase II/histidine kinase"/>
    <property type="match status" value="1"/>
</dbReference>
<evidence type="ECO:0000313" key="11">
    <source>
        <dbReference type="Proteomes" id="UP000546464"/>
    </source>
</evidence>
<dbReference type="InterPro" id="IPR035965">
    <property type="entry name" value="PAS-like_dom_sf"/>
</dbReference>
<feature type="compositionally biased region" description="Basic and acidic residues" evidence="5">
    <location>
        <begin position="687"/>
        <end position="698"/>
    </location>
</feature>
<dbReference type="Gene3D" id="1.10.287.130">
    <property type="match status" value="1"/>
</dbReference>
<dbReference type="SMART" id="SM00091">
    <property type="entry name" value="PAS"/>
    <property type="match status" value="1"/>
</dbReference>
<dbReference type="Pfam" id="PF00989">
    <property type="entry name" value="PAS"/>
    <property type="match status" value="1"/>
</dbReference>
<dbReference type="Pfam" id="PF02518">
    <property type="entry name" value="HATPase_c"/>
    <property type="match status" value="1"/>
</dbReference>
<dbReference type="PANTHER" id="PTHR45339">
    <property type="entry name" value="HYBRID SIGNAL TRANSDUCTION HISTIDINE KINASE J"/>
    <property type="match status" value="1"/>
</dbReference>
<dbReference type="InterPro" id="IPR000014">
    <property type="entry name" value="PAS"/>
</dbReference>
<feature type="region of interest" description="Disordered" evidence="5">
    <location>
        <begin position="672"/>
        <end position="698"/>
    </location>
</feature>
<dbReference type="SMART" id="SM00388">
    <property type="entry name" value="HisKA"/>
    <property type="match status" value="1"/>
</dbReference>
<comment type="caution">
    <text evidence="10">The sequence shown here is derived from an EMBL/GenBank/DDBJ whole genome shotgun (WGS) entry which is preliminary data.</text>
</comment>
<dbReference type="NCBIfam" id="TIGR00229">
    <property type="entry name" value="sensory_box"/>
    <property type="match status" value="1"/>
</dbReference>
<dbReference type="InterPro" id="IPR013767">
    <property type="entry name" value="PAS_fold"/>
</dbReference>